<reference evidence="2 3" key="1">
    <citation type="submission" date="2014-03" db="EMBL/GenBank/DDBJ databases">
        <title>Genome sequence of Bordetella holmseii.</title>
        <authorList>
            <person name="Harvill E."/>
            <person name="Goodfield L.L."/>
            <person name="Ivanov Y."/>
            <person name="Meyer J.A."/>
            <person name="Newth C."/>
            <person name="Cassiday P."/>
            <person name="Tondella M.L."/>
            <person name="Liao P."/>
            <person name="Zimmerman J."/>
            <person name="Meert K."/>
            <person name="Wessel D."/>
            <person name="Berger J."/>
            <person name="Dean J.M."/>
            <person name="Holubkov R."/>
            <person name="Burr J."/>
            <person name="Liu T."/>
            <person name="Brinkac L.M."/>
            <person name="Sanka R."/>
            <person name="Kim M."/>
            <person name="Losada L."/>
        </authorList>
    </citation>
    <scope>NUCLEOTIDE SEQUENCE [LARGE SCALE GENOMIC DNA]</scope>
    <source>
        <strain evidence="2 3">CDC-H585-BH</strain>
    </source>
</reference>
<comment type="caution">
    <text evidence="2">The sequence shown here is derived from an EMBL/GenBank/DDBJ whole genome shotgun (WGS) entry which is preliminary data.</text>
</comment>
<dbReference type="Pfam" id="PF02627">
    <property type="entry name" value="CMD"/>
    <property type="match status" value="1"/>
</dbReference>
<dbReference type="SUPFAM" id="SSF69118">
    <property type="entry name" value="AhpD-like"/>
    <property type="match status" value="1"/>
</dbReference>
<dbReference type="PANTHER" id="PTHR33570:SF2">
    <property type="entry name" value="CARBOXYMUCONOLACTONE DECARBOXYLASE-LIKE DOMAIN-CONTAINING PROTEIN"/>
    <property type="match status" value="1"/>
</dbReference>
<dbReference type="Gene3D" id="1.20.1290.10">
    <property type="entry name" value="AhpD-like"/>
    <property type="match status" value="1"/>
</dbReference>
<feature type="domain" description="Carboxymuconolactone decarboxylase-like" evidence="1">
    <location>
        <begin position="35"/>
        <end position="117"/>
    </location>
</feature>
<dbReference type="GeneID" id="93121540"/>
<dbReference type="STRING" id="35814.BBB42_01325"/>
<accession>A0A158M480</accession>
<gene>
    <name evidence="2" type="ORF">L497_3327</name>
</gene>
<organism evidence="2 3">
    <name type="scientific">Bordetella holmesii CDC-H585-BH</name>
    <dbReference type="NCBI Taxonomy" id="1331206"/>
    <lineage>
        <taxon>Bacteria</taxon>
        <taxon>Pseudomonadati</taxon>
        <taxon>Pseudomonadota</taxon>
        <taxon>Betaproteobacteria</taxon>
        <taxon>Burkholderiales</taxon>
        <taxon>Alcaligenaceae</taxon>
        <taxon>Bordetella</taxon>
    </lineage>
</organism>
<dbReference type="InterPro" id="IPR029032">
    <property type="entry name" value="AhpD-like"/>
</dbReference>
<dbReference type="InterPro" id="IPR003779">
    <property type="entry name" value="CMD-like"/>
</dbReference>
<name>A0A158M480_9BORD</name>
<proteinExistence type="predicted"/>
<sequence>MSDLQKSGRDVLRRVLGEQYFEKREAGRNAFNNDARELVETYCFGAIWGRPGLPDRTRSLILLGMLTALGKGAELKMHVVGALNNGCTVEEIKEVLLQAMVYCGVPAGVEAFRATEEVLAAENLIEKKA</sequence>
<dbReference type="EMBL" id="JFZZ01000099">
    <property type="protein sequence ID" value="KAK89428.1"/>
    <property type="molecule type" value="Genomic_DNA"/>
</dbReference>
<evidence type="ECO:0000313" key="2">
    <source>
        <dbReference type="EMBL" id="KAK89428.1"/>
    </source>
</evidence>
<evidence type="ECO:0000259" key="1">
    <source>
        <dbReference type="Pfam" id="PF02627"/>
    </source>
</evidence>
<dbReference type="PANTHER" id="PTHR33570">
    <property type="entry name" value="4-CARBOXYMUCONOLACTONE DECARBOXYLASE FAMILY PROTEIN"/>
    <property type="match status" value="1"/>
</dbReference>
<dbReference type="AlphaFoldDB" id="A0A158M480"/>
<dbReference type="PATRIC" id="fig|1331206.3.peg.2535"/>
<dbReference type="Proteomes" id="UP000026682">
    <property type="component" value="Unassembled WGS sequence"/>
</dbReference>
<dbReference type="GO" id="GO:0051920">
    <property type="term" value="F:peroxiredoxin activity"/>
    <property type="evidence" value="ECO:0007669"/>
    <property type="project" value="InterPro"/>
</dbReference>
<protein>
    <submittedName>
        <fullName evidence="2">Carboxymuconolactone decarboxylase family protein</fullName>
    </submittedName>
</protein>
<evidence type="ECO:0000313" key="3">
    <source>
        <dbReference type="Proteomes" id="UP000026682"/>
    </source>
</evidence>
<dbReference type="RefSeq" id="WP_005017820.1">
    <property type="nucleotide sequence ID" value="NZ_JFZZ01000099.1"/>
</dbReference>
<dbReference type="InterPro" id="IPR052512">
    <property type="entry name" value="4CMD/NDH-1_regulator"/>
</dbReference>